<evidence type="ECO:0000313" key="2">
    <source>
        <dbReference type="EMBL" id="BDX06393.1"/>
    </source>
</evidence>
<dbReference type="Proteomes" id="UP001333710">
    <property type="component" value="Chromosome"/>
</dbReference>
<sequence length="301" mass="32875">MKTIFSLVLALLLAACSNTPKPVQNTNVMILLDDSGGALPAGSLASNRLVNRLSDELQAAGLDVYDDVVLHLDDFGGRQEQSDKAMLLDKVRSYKSVAIDYAIILTLDASFSSHVSGGRVATRVYGQIIAVQSGKVMGSVEAKGRKISTAKDCQRPCLVNAASDSLSGIAAEIAAQILMDIPGEKVTSQRSSIGNIDELDDFSDANRADYKLIFEGFSRRELSAIEEYLVIFSGYAMHRFVSSNEDYAEIDYQSDITEARLSRNLNRMLDELNKEAVMKLSGKRVTITKSSKPKFDVDGWE</sequence>
<dbReference type="KEGG" id="pmaw:MACH26_19140"/>
<gene>
    <name evidence="2" type="ORF">MACH26_19140</name>
</gene>
<dbReference type="PROSITE" id="PS51257">
    <property type="entry name" value="PROKAR_LIPOPROTEIN"/>
    <property type="match status" value="1"/>
</dbReference>
<reference evidence="2" key="1">
    <citation type="submission" date="2023-01" db="EMBL/GenBank/DDBJ databases">
        <title>Complete genome sequence of Planctobacterium marinum strain Dej080120_11.</title>
        <authorList>
            <person name="Ueki S."/>
            <person name="Maruyama F."/>
        </authorList>
    </citation>
    <scope>NUCLEOTIDE SEQUENCE</scope>
    <source>
        <strain evidence="2">Dej080120_11</strain>
    </source>
</reference>
<name>A0AA48KQD7_9ALTE</name>
<evidence type="ECO:0000256" key="1">
    <source>
        <dbReference type="SAM" id="SignalP"/>
    </source>
</evidence>
<dbReference type="RefSeq" id="WP_338292412.1">
    <property type="nucleotide sequence ID" value="NZ_AP027272.1"/>
</dbReference>
<organism evidence="2 3">
    <name type="scientific">Planctobacterium marinum</name>
    <dbReference type="NCBI Taxonomy" id="1631968"/>
    <lineage>
        <taxon>Bacteria</taxon>
        <taxon>Pseudomonadati</taxon>
        <taxon>Pseudomonadota</taxon>
        <taxon>Gammaproteobacteria</taxon>
        <taxon>Alteromonadales</taxon>
        <taxon>Alteromonadaceae</taxon>
        <taxon>Planctobacterium</taxon>
    </lineage>
</organism>
<dbReference type="EMBL" id="AP027272">
    <property type="protein sequence ID" value="BDX06393.1"/>
    <property type="molecule type" value="Genomic_DNA"/>
</dbReference>
<keyword evidence="1" id="KW-0732">Signal</keyword>
<evidence type="ECO:0008006" key="4">
    <source>
        <dbReference type="Google" id="ProtNLM"/>
    </source>
</evidence>
<keyword evidence="3" id="KW-1185">Reference proteome</keyword>
<proteinExistence type="predicted"/>
<accession>A0AA48KQD7</accession>
<feature type="signal peptide" evidence="1">
    <location>
        <begin position="1"/>
        <end position="20"/>
    </location>
</feature>
<feature type="chain" id="PRO_5041327366" description="Curli production assembly/transport component CsgG" evidence="1">
    <location>
        <begin position="21"/>
        <end position="301"/>
    </location>
</feature>
<dbReference type="AlphaFoldDB" id="A0AA48KQD7"/>
<protein>
    <recommendedName>
        <fullName evidence="4">Curli production assembly/transport component CsgG</fullName>
    </recommendedName>
</protein>
<evidence type="ECO:0000313" key="3">
    <source>
        <dbReference type="Proteomes" id="UP001333710"/>
    </source>
</evidence>